<feature type="region of interest" description="Disordered" evidence="1">
    <location>
        <begin position="54"/>
        <end position="82"/>
    </location>
</feature>
<dbReference type="Pfam" id="PF11977">
    <property type="entry name" value="RNase_Zc3h12a"/>
    <property type="match status" value="1"/>
</dbReference>
<evidence type="ECO:0000256" key="2">
    <source>
        <dbReference type="SAM" id="Phobius"/>
    </source>
</evidence>
<keyword evidence="5" id="KW-1185">Reference proteome</keyword>
<protein>
    <recommendedName>
        <fullName evidence="3">RNase NYN domain-containing protein</fullName>
    </recommendedName>
</protein>
<dbReference type="EMBL" id="BNCH01000003">
    <property type="protein sequence ID" value="GHE96088.1"/>
    <property type="molecule type" value="Genomic_DNA"/>
</dbReference>
<organism evidence="4 5">
    <name type="scientific">Aliiroseovarius zhejiangensis</name>
    <dbReference type="NCBI Taxonomy" id="1632025"/>
    <lineage>
        <taxon>Bacteria</taxon>
        <taxon>Pseudomonadati</taxon>
        <taxon>Pseudomonadota</taxon>
        <taxon>Alphaproteobacteria</taxon>
        <taxon>Rhodobacterales</taxon>
        <taxon>Paracoccaceae</taxon>
        <taxon>Aliiroseovarius</taxon>
    </lineage>
</organism>
<keyword evidence="2" id="KW-0472">Membrane</keyword>
<keyword evidence="2" id="KW-0812">Transmembrane</keyword>
<name>A0ABQ3IW33_9RHOB</name>
<reference evidence="5" key="1">
    <citation type="journal article" date="2019" name="Int. J. Syst. Evol. Microbiol.">
        <title>The Global Catalogue of Microorganisms (GCM) 10K type strain sequencing project: providing services to taxonomists for standard genome sequencing and annotation.</title>
        <authorList>
            <consortium name="The Broad Institute Genomics Platform"/>
            <consortium name="The Broad Institute Genome Sequencing Center for Infectious Disease"/>
            <person name="Wu L."/>
            <person name="Ma J."/>
        </authorList>
    </citation>
    <scope>NUCLEOTIDE SEQUENCE [LARGE SCALE GENOMIC DNA]</scope>
    <source>
        <strain evidence="5">KCTC 42443</strain>
    </source>
</reference>
<dbReference type="InterPro" id="IPR021869">
    <property type="entry name" value="RNase_Zc3h12_NYN"/>
</dbReference>
<evidence type="ECO:0000313" key="4">
    <source>
        <dbReference type="EMBL" id="GHE96088.1"/>
    </source>
</evidence>
<feature type="domain" description="RNase NYN" evidence="3">
    <location>
        <begin position="92"/>
        <end position="202"/>
    </location>
</feature>
<dbReference type="Proteomes" id="UP000609802">
    <property type="component" value="Unassembled WGS sequence"/>
</dbReference>
<feature type="transmembrane region" description="Helical" evidence="2">
    <location>
        <begin position="27"/>
        <end position="43"/>
    </location>
</feature>
<keyword evidence="2" id="KW-1133">Transmembrane helix</keyword>
<proteinExistence type="predicted"/>
<feature type="compositionally biased region" description="Basic residues" evidence="1">
    <location>
        <begin position="60"/>
        <end position="74"/>
    </location>
</feature>
<comment type="caution">
    <text evidence="4">The sequence shown here is derived from an EMBL/GenBank/DDBJ whole genome shotgun (WGS) entry which is preliminary data.</text>
</comment>
<accession>A0ABQ3IW33</accession>
<evidence type="ECO:0000313" key="5">
    <source>
        <dbReference type="Proteomes" id="UP000609802"/>
    </source>
</evidence>
<evidence type="ECO:0000259" key="3">
    <source>
        <dbReference type="Pfam" id="PF11977"/>
    </source>
</evidence>
<dbReference type="RefSeq" id="WP_191285950.1">
    <property type="nucleotide sequence ID" value="NZ_BNCH01000003.1"/>
</dbReference>
<evidence type="ECO:0000256" key="1">
    <source>
        <dbReference type="SAM" id="MobiDB-lite"/>
    </source>
</evidence>
<gene>
    <name evidence="4" type="ORF">GCM10016455_15530</name>
</gene>
<dbReference type="Gene3D" id="3.40.50.11980">
    <property type="match status" value="1"/>
</dbReference>
<sequence>MVFLVSIAILSTVYSIAALLVPEWADILLLAGPIAGASIFLLLKRFLSRPRRPVVDAPAPKKRRRGASLKKRGQTRSPAVTERRLTRASATRKWVIVDGSNVMHWQDGDPSFQPLRDVAARLVAGGYSPHFFFDANAGYILADRYLHDRDFEKMLNLRRGKVTVVSKGTVADQAILGAARKLNAVVVTNDRYRDWADQYPEVTQQGFLLKGRYGAHGLRLDEAAMQPAYA</sequence>